<evidence type="ECO:0000313" key="2">
    <source>
        <dbReference type="Proteomes" id="UP001237642"/>
    </source>
</evidence>
<name>A0AAD8GY11_9APIA</name>
<dbReference type="EMBL" id="JAUIZM010000011">
    <property type="protein sequence ID" value="KAK1356081.1"/>
    <property type="molecule type" value="Genomic_DNA"/>
</dbReference>
<reference evidence="1" key="1">
    <citation type="submission" date="2023-02" db="EMBL/GenBank/DDBJ databases">
        <title>Genome of toxic invasive species Heracleum sosnowskyi carries increased number of genes despite the absence of recent whole-genome duplications.</title>
        <authorList>
            <person name="Schelkunov M."/>
            <person name="Shtratnikova V."/>
            <person name="Makarenko M."/>
            <person name="Klepikova A."/>
            <person name="Omelchenko D."/>
            <person name="Novikova G."/>
            <person name="Obukhova E."/>
            <person name="Bogdanov V."/>
            <person name="Penin A."/>
            <person name="Logacheva M."/>
        </authorList>
    </citation>
    <scope>NUCLEOTIDE SEQUENCE</scope>
    <source>
        <strain evidence="1">Hsosn_3</strain>
        <tissue evidence="1">Leaf</tissue>
    </source>
</reference>
<dbReference type="AlphaFoldDB" id="A0AAD8GY11"/>
<dbReference type="GO" id="GO:0030148">
    <property type="term" value="P:sphingolipid biosynthetic process"/>
    <property type="evidence" value="ECO:0007669"/>
    <property type="project" value="TreeGrafter"/>
</dbReference>
<dbReference type="Proteomes" id="UP001237642">
    <property type="component" value="Unassembled WGS sequence"/>
</dbReference>
<evidence type="ECO:0000313" key="1">
    <source>
        <dbReference type="EMBL" id="KAK1356081.1"/>
    </source>
</evidence>
<dbReference type="GO" id="GO:0005789">
    <property type="term" value="C:endoplasmic reticulum membrane"/>
    <property type="evidence" value="ECO:0007669"/>
    <property type="project" value="TreeGrafter"/>
</dbReference>
<dbReference type="GO" id="GO:0006666">
    <property type="term" value="P:3-keto-sphinganine metabolic process"/>
    <property type="evidence" value="ECO:0007669"/>
    <property type="project" value="TreeGrafter"/>
</dbReference>
<organism evidence="1 2">
    <name type="scientific">Heracleum sosnowskyi</name>
    <dbReference type="NCBI Taxonomy" id="360622"/>
    <lineage>
        <taxon>Eukaryota</taxon>
        <taxon>Viridiplantae</taxon>
        <taxon>Streptophyta</taxon>
        <taxon>Embryophyta</taxon>
        <taxon>Tracheophyta</taxon>
        <taxon>Spermatophyta</taxon>
        <taxon>Magnoliopsida</taxon>
        <taxon>eudicotyledons</taxon>
        <taxon>Gunneridae</taxon>
        <taxon>Pentapetalae</taxon>
        <taxon>asterids</taxon>
        <taxon>campanulids</taxon>
        <taxon>Apiales</taxon>
        <taxon>Apiaceae</taxon>
        <taxon>Apioideae</taxon>
        <taxon>apioid superclade</taxon>
        <taxon>Tordylieae</taxon>
        <taxon>Tordyliinae</taxon>
        <taxon>Heracleum</taxon>
    </lineage>
</organism>
<dbReference type="CDD" id="cd05233">
    <property type="entry name" value="SDR_c"/>
    <property type="match status" value="1"/>
</dbReference>
<dbReference type="SUPFAM" id="SSF51735">
    <property type="entry name" value="NAD(P)-binding Rossmann-fold domains"/>
    <property type="match status" value="1"/>
</dbReference>
<accession>A0AAD8GY11</accession>
<sequence length="118" mass="13248">MELESHDLEEFKFMIDVNVIGTFHLIKAALPGMKVRKERGPGSIAIISSQAGQEFVFEIKEHSRKLAVHCVQPAIPENAPVEAITAPPETNKVEHKENELPVDIKLPVKHVLSRLRRP</sequence>
<dbReference type="InterPro" id="IPR002347">
    <property type="entry name" value="SDR_fam"/>
</dbReference>
<dbReference type="InterPro" id="IPR036291">
    <property type="entry name" value="NAD(P)-bd_dom_sf"/>
</dbReference>
<gene>
    <name evidence="1" type="ORF">POM88_049337</name>
</gene>
<reference evidence="1" key="2">
    <citation type="submission" date="2023-05" db="EMBL/GenBank/DDBJ databases">
        <authorList>
            <person name="Schelkunov M.I."/>
        </authorList>
    </citation>
    <scope>NUCLEOTIDE SEQUENCE</scope>
    <source>
        <strain evidence="1">Hsosn_3</strain>
        <tissue evidence="1">Leaf</tissue>
    </source>
</reference>
<dbReference type="GO" id="GO:0047560">
    <property type="term" value="F:3-dehydrosphinganine reductase activity"/>
    <property type="evidence" value="ECO:0007669"/>
    <property type="project" value="TreeGrafter"/>
</dbReference>
<dbReference type="Gene3D" id="3.40.50.720">
    <property type="entry name" value="NAD(P)-binding Rossmann-like Domain"/>
    <property type="match status" value="1"/>
</dbReference>
<keyword evidence="2" id="KW-1185">Reference proteome</keyword>
<comment type="caution">
    <text evidence="1">The sequence shown here is derived from an EMBL/GenBank/DDBJ whole genome shotgun (WGS) entry which is preliminary data.</text>
</comment>
<dbReference type="Pfam" id="PF00106">
    <property type="entry name" value="adh_short"/>
    <property type="match status" value="1"/>
</dbReference>
<proteinExistence type="predicted"/>
<dbReference type="PANTHER" id="PTHR43550">
    <property type="entry name" value="3-KETODIHYDROSPHINGOSINE REDUCTASE"/>
    <property type="match status" value="1"/>
</dbReference>
<protein>
    <submittedName>
        <fullName evidence="1">3-ketodihydrosphingosine reductase</fullName>
    </submittedName>
</protein>
<dbReference type="PANTHER" id="PTHR43550:SF3">
    <property type="entry name" value="3-KETODIHYDROSPHINGOSINE REDUCTASE"/>
    <property type="match status" value="1"/>
</dbReference>